<evidence type="ECO:0000313" key="2">
    <source>
        <dbReference type="EMBL" id="KAA0972193.1"/>
    </source>
</evidence>
<keyword evidence="3" id="KW-1185">Reference proteome</keyword>
<dbReference type="InterPro" id="IPR036182">
    <property type="entry name" value="PCuAC_sf"/>
</dbReference>
<dbReference type="RefSeq" id="WP_149297678.1">
    <property type="nucleotide sequence ID" value="NZ_VTWH01000001.1"/>
</dbReference>
<protein>
    <submittedName>
        <fullName evidence="2">Copper chaperone PCu(A)C</fullName>
    </submittedName>
</protein>
<dbReference type="EMBL" id="VTWH01000001">
    <property type="protein sequence ID" value="KAA0972193.1"/>
    <property type="molecule type" value="Genomic_DNA"/>
</dbReference>
<comment type="caution">
    <text evidence="2">The sequence shown here is derived from an EMBL/GenBank/DDBJ whole genome shotgun (WGS) entry which is preliminary data.</text>
</comment>
<dbReference type="InterPro" id="IPR058248">
    <property type="entry name" value="Lxx211020-like"/>
</dbReference>
<dbReference type="PANTHER" id="PTHR36302:SF1">
    <property type="entry name" value="COPPER CHAPERONE PCU(A)C"/>
    <property type="match status" value="1"/>
</dbReference>
<accession>A0A5B0E058</accession>
<sequence>MNIQALRLPHLLAGAALMALLPVANIPMAQAHDFKSGDIEVDHPWSRETPPGARVAGGYVTIRNNGGTADRLVAVSADIAGKSEIHEMSVNEQGVMTMRPLSDGVEIPAGGEVALKPGSFHFMFMELKQPPRKGENFAGTLTFEHAGEVAVEFAVEAMGAQPESGHGSGHGQHGG</sequence>
<name>A0A5B0E058_9HYPH</name>
<dbReference type="Pfam" id="PF04314">
    <property type="entry name" value="PCuAC"/>
    <property type="match status" value="1"/>
</dbReference>
<reference evidence="2 3" key="1">
    <citation type="submission" date="2019-08" db="EMBL/GenBank/DDBJ databases">
        <title>Aureimonas fodiniaquatilis sp. nov., isolated from a coal mine wastewater.</title>
        <authorList>
            <person name="Kim W."/>
        </authorList>
    </citation>
    <scope>NUCLEOTIDE SEQUENCE [LARGE SCALE GENOMIC DNA]</scope>
    <source>
        <strain evidence="2 3">CAU 1482</strain>
    </source>
</reference>
<dbReference type="OrthoDB" id="9796962at2"/>
<evidence type="ECO:0000256" key="1">
    <source>
        <dbReference type="SAM" id="SignalP"/>
    </source>
</evidence>
<gene>
    <name evidence="2" type="ORF">FPY71_03510</name>
</gene>
<dbReference type="AlphaFoldDB" id="A0A5B0E058"/>
<proteinExistence type="predicted"/>
<dbReference type="Proteomes" id="UP000324738">
    <property type="component" value="Unassembled WGS sequence"/>
</dbReference>
<evidence type="ECO:0000313" key="3">
    <source>
        <dbReference type="Proteomes" id="UP000324738"/>
    </source>
</evidence>
<dbReference type="PANTHER" id="PTHR36302">
    <property type="entry name" value="BLR7088 PROTEIN"/>
    <property type="match status" value="1"/>
</dbReference>
<keyword evidence="1" id="KW-0732">Signal</keyword>
<feature type="chain" id="PRO_5022936309" evidence="1">
    <location>
        <begin position="32"/>
        <end position="175"/>
    </location>
</feature>
<organism evidence="2 3">
    <name type="scientific">Aureimonas fodinaquatilis</name>
    <dbReference type="NCBI Taxonomy" id="2565783"/>
    <lineage>
        <taxon>Bacteria</taxon>
        <taxon>Pseudomonadati</taxon>
        <taxon>Pseudomonadota</taxon>
        <taxon>Alphaproteobacteria</taxon>
        <taxon>Hyphomicrobiales</taxon>
        <taxon>Aurantimonadaceae</taxon>
        <taxon>Aureimonas</taxon>
    </lineage>
</organism>
<dbReference type="SUPFAM" id="SSF110087">
    <property type="entry name" value="DR1885-like metal-binding protein"/>
    <property type="match status" value="1"/>
</dbReference>
<feature type="signal peptide" evidence="1">
    <location>
        <begin position="1"/>
        <end position="31"/>
    </location>
</feature>
<dbReference type="InterPro" id="IPR007410">
    <property type="entry name" value="LpqE-like"/>
</dbReference>
<dbReference type="Gene3D" id="2.60.40.1890">
    <property type="entry name" value="PCu(A)C copper chaperone"/>
    <property type="match status" value="1"/>
</dbReference>